<protein>
    <recommendedName>
        <fullName evidence="3">Autotransporter domain-containing protein</fullName>
    </recommendedName>
</protein>
<dbReference type="InterPro" id="IPR043990">
    <property type="entry name" value="AC_1"/>
</dbReference>
<dbReference type="SUPFAM" id="SSF103515">
    <property type="entry name" value="Autotransporter"/>
    <property type="match status" value="1"/>
</dbReference>
<accession>A0A5E7A3L2</accession>
<gene>
    <name evidence="4" type="ORF">PS712_00568</name>
</gene>
<evidence type="ECO:0000256" key="2">
    <source>
        <dbReference type="SAM" id="SignalP"/>
    </source>
</evidence>
<dbReference type="PANTHER" id="PTHR35037">
    <property type="entry name" value="C-TERMINAL REGION OF AIDA-LIKE PROTEIN"/>
    <property type="match status" value="1"/>
</dbReference>
<dbReference type="RefSeq" id="WP_150700871.1">
    <property type="nucleotide sequence ID" value="NZ_CABVIB010000002.1"/>
</dbReference>
<feature type="domain" description="Autotransporter" evidence="3">
    <location>
        <begin position="992"/>
        <end position="1277"/>
    </location>
</feature>
<evidence type="ECO:0000259" key="3">
    <source>
        <dbReference type="PROSITE" id="PS51208"/>
    </source>
</evidence>
<dbReference type="PROSITE" id="PS51208">
    <property type="entry name" value="AUTOTRANSPORTER"/>
    <property type="match status" value="1"/>
</dbReference>
<dbReference type="InterPro" id="IPR012332">
    <property type="entry name" value="Autotransporter_pectin_lyase_C"/>
</dbReference>
<keyword evidence="2" id="KW-0732">Signal</keyword>
<dbReference type="InterPro" id="IPR005546">
    <property type="entry name" value="Autotransporte_beta"/>
</dbReference>
<dbReference type="Pfam" id="PF03797">
    <property type="entry name" value="Autotransporter"/>
    <property type="match status" value="1"/>
</dbReference>
<evidence type="ECO:0000313" key="4">
    <source>
        <dbReference type="EMBL" id="VVN73366.1"/>
    </source>
</evidence>
<feature type="chain" id="PRO_5022791466" description="Autotransporter domain-containing protein" evidence="2">
    <location>
        <begin position="36"/>
        <end position="1277"/>
    </location>
</feature>
<sequence precursor="true">MQAGYVLAPTVNCLHRRCALFVAIASAVTMMDAQAACGPLAAGSYNVSQTCTPAAGLEASITTQPGTTIDTTAGSSILVRASNNNAAVTLSGTTINSNPTTAANAVFSNVIGAAGTASLTVDGGINSVNLIGSGLDALAITNASSGSSAFTVTSGTTLNISNVVVGDEHDGIDVSATGGGAISINHNGSGSISTSGGNGIWAKGTGSSNINVNVGNGVSILVDNTNALSGGTPIIDDTLPTAGVGNHAGVHTRTTSGNTTVDNAAAITGRGMNAFGIFTEGGTGTTQLHNSGSINTNGLNGFGIRAFSTSGSINVVNDGTITTTGGGGHGIYANDNVGSTGSISIENNATLNVGSLSDIVGSRAIYVIKRGIGDTTITGNGNINVLGGLTTTRAYGILISAESGTSTVNYGGDISVSGAAAGGIRVDSTAGNVRVDYTGNRIETFNGNANGIFASTQSTTGTVDVNARGTITTHSNTGGGDGTGIGSFGIQVLSQGGNINVAYGGPRIDVNGSGAAIVAGNAFGSGTGLGSINISNTGELIARGNLQQGIRTFSTTGQQIVTNTGAIQTSGASDSQGIRAEASGAASIAVNNTGAITAKGTGSSGIDAQTVGGSVTVSNSAAVQGGWADSSGVTLAGATQTLNNTGSIVALSDSAIRADTNGAGSTFTLNNVGQMTGSVTADGSVSTVTNQGTWTLRNFADSTGSGTRDTWGIAVSNLGTAVGNSIDNTGLIRLANQPATGISNFTASGAYLPLGQTANQPTLGGAVQGQILGVSSFTHSGTLDLAAGSRTVGNVLVISGASTAGADGGGVFVSNGGSLLLNTTLNEGAANSLSDMLVVDSTSSGSGGPTAIAVTNVGGLGELTQGNGIAVVELTNKAATASNANAFQLARRVVAGPYEYRLQQGAEDGTGKDTWYLRSDERPPDGPPGPGPGPAPGPAPAPVPNYRPEVSLYGALPALALVYGRTMVDTLHERVGEERLNPGEPLPTQDQTTNGPSMGWGRVIYRSGKQDGDRKNALGDTPQYNYDLTAFQVGTDLYRKVRTDGSHEQAGVSLSAGTIDAGVSHYTGSAAGEDTLRAYGIGAYWTHFGPSGWYLDGVLQLNHFDIEAKPNGLSKLETKGWGYTASLENGYPYEVDKNWYVEPQLQAIYSYVDLDSSDDVGANVRFKDVESLVGRLGVRVARDWDTEGTDKTARRTNGWIRPSIWHEFKGQPKTEFSSQSGYVPFESDIQGTWGEVNLGVDYQANQRTTFTVSAGYRQGFDGDSHGYDAMVGFKINF</sequence>
<dbReference type="Proteomes" id="UP000326018">
    <property type="component" value="Unassembled WGS sequence"/>
</dbReference>
<feature type="region of interest" description="Disordered" evidence="1">
    <location>
        <begin position="904"/>
        <end position="943"/>
    </location>
</feature>
<feature type="compositionally biased region" description="Pro residues" evidence="1">
    <location>
        <begin position="925"/>
        <end position="943"/>
    </location>
</feature>
<dbReference type="InterPro" id="IPR011050">
    <property type="entry name" value="Pectin_lyase_fold/virulence"/>
</dbReference>
<dbReference type="OrthoDB" id="6053567at2"/>
<dbReference type="Pfam" id="PF18883">
    <property type="entry name" value="AC_1"/>
    <property type="match status" value="1"/>
</dbReference>
<reference evidence="4 5" key="1">
    <citation type="submission" date="2019-09" db="EMBL/GenBank/DDBJ databases">
        <authorList>
            <person name="Chandra G."/>
            <person name="Truman W A."/>
        </authorList>
    </citation>
    <scope>NUCLEOTIDE SEQUENCE [LARGE SCALE GENOMIC DNA]</scope>
    <source>
        <strain evidence="4">PS712</strain>
    </source>
</reference>
<dbReference type="SUPFAM" id="SSF51126">
    <property type="entry name" value="Pectin lyase-like"/>
    <property type="match status" value="1"/>
</dbReference>
<dbReference type="Gene3D" id="2.40.128.130">
    <property type="entry name" value="Autotransporter beta-domain"/>
    <property type="match status" value="1"/>
</dbReference>
<proteinExistence type="predicted"/>
<dbReference type="Gene3D" id="2.160.20.20">
    <property type="match status" value="1"/>
</dbReference>
<dbReference type="CDD" id="cd01344">
    <property type="entry name" value="PL2_Passenger_AT"/>
    <property type="match status" value="1"/>
</dbReference>
<dbReference type="GO" id="GO:0019867">
    <property type="term" value="C:outer membrane"/>
    <property type="evidence" value="ECO:0007669"/>
    <property type="project" value="InterPro"/>
</dbReference>
<feature type="region of interest" description="Disordered" evidence="1">
    <location>
        <begin position="975"/>
        <end position="1000"/>
    </location>
</feature>
<dbReference type="InterPro" id="IPR051551">
    <property type="entry name" value="Autotransporter_adhesion"/>
</dbReference>
<dbReference type="InterPro" id="IPR006315">
    <property type="entry name" value="OM_autotransptr_brl_dom"/>
</dbReference>
<evidence type="ECO:0000256" key="1">
    <source>
        <dbReference type="SAM" id="MobiDB-lite"/>
    </source>
</evidence>
<organism evidence="4 5">
    <name type="scientific">Pseudomonas fluorescens</name>
    <dbReference type="NCBI Taxonomy" id="294"/>
    <lineage>
        <taxon>Bacteria</taxon>
        <taxon>Pseudomonadati</taxon>
        <taxon>Pseudomonadota</taxon>
        <taxon>Gammaproteobacteria</taxon>
        <taxon>Pseudomonadales</taxon>
        <taxon>Pseudomonadaceae</taxon>
        <taxon>Pseudomonas</taxon>
    </lineage>
</organism>
<evidence type="ECO:0000313" key="5">
    <source>
        <dbReference type="Proteomes" id="UP000326018"/>
    </source>
</evidence>
<dbReference type="AlphaFoldDB" id="A0A5E7A3L2"/>
<dbReference type="PANTHER" id="PTHR35037:SF3">
    <property type="entry name" value="C-TERMINAL REGION OF AIDA-LIKE PROTEIN"/>
    <property type="match status" value="1"/>
</dbReference>
<dbReference type="InterPro" id="IPR036709">
    <property type="entry name" value="Autotransporte_beta_dom_sf"/>
</dbReference>
<dbReference type="SMART" id="SM00869">
    <property type="entry name" value="Autotransporter"/>
    <property type="match status" value="1"/>
</dbReference>
<dbReference type="NCBIfam" id="TIGR01414">
    <property type="entry name" value="autotrans_barl"/>
    <property type="match status" value="1"/>
</dbReference>
<name>A0A5E7A3L2_PSEFL</name>
<dbReference type="EMBL" id="CABVIB010000002">
    <property type="protein sequence ID" value="VVN73366.1"/>
    <property type="molecule type" value="Genomic_DNA"/>
</dbReference>
<feature type="signal peptide" evidence="2">
    <location>
        <begin position="1"/>
        <end position="35"/>
    </location>
</feature>